<dbReference type="InterPro" id="IPR036388">
    <property type="entry name" value="WH-like_DNA-bd_sf"/>
</dbReference>
<comment type="caution">
    <text evidence="7">The sequence shown here is derived from an EMBL/GenBank/DDBJ whole genome shotgun (WGS) entry which is preliminary data.</text>
</comment>
<organism evidence="7 8">
    <name type="scientific">Pseudobacter ginsenosidimutans</name>
    <dbReference type="NCBI Taxonomy" id="661488"/>
    <lineage>
        <taxon>Bacteria</taxon>
        <taxon>Pseudomonadati</taxon>
        <taxon>Bacteroidota</taxon>
        <taxon>Chitinophagia</taxon>
        <taxon>Chitinophagales</taxon>
        <taxon>Chitinophagaceae</taxon>
        <taxon>Pseudobacter</taxon>
    </lineage>
</organism>
<dbReference type="PANTHER" id="PTHR43133:SF46">
    <property type="entry name" value="RNA POLYMERASE SIGMA-70 FACTOR ECF SUBFAMILY"/>
    <property type="match status" value="1"/>
</dbReference>
<dbReference type="GO" id="GO:0003677">
    <property type="term" value="F:DNA binding"/>
    <property type="evidence" value="ECO:0007669"/>
    <property type="project" value="InterPro"/>
</dbReference>
<protein>
    <submittedName>
        <fullName evidence="7">RNA polymerase sigma-70 factor (ECF subfamily)</fullName>
    </submittedName>
</protein>
<gene>
    <name evidence="7" type="ORF">EV199_0168</name>
</gene>
<reference evidence="7 8" key="1">
    <citation type="submission" date="2019-02" db="EMBL/GenBank/DDBJ databases">
        <title>Genomic Encyclopedia of Type Strains, Phase IV (KMG-IV): sequencing the most valuable type-strain genomes for metagenomic binning, comparative biology and taxonomic classification.</title>
        <authorList>
            <person name="Goeker M."/>
        </authorList>
    </citation>
    <scope>NUCLEOTIDE SEQUENCE [LARGE SCALE GENOMIC DNA]</scope>
    <source>
        <strain evidence="7 8">DSM 18116</strain>
    </source>
</reference>
<dbReference type="Pfam" id="PF04542">
    <property type="entry name" value="Sigma70_r2"/>
    <property type="match status" value="1"/>
</dbReference>
<dbReference type="InterPro" id="IPR039425">
    <property type="entry name" value="RNA_pol_sigma-70-like"/>
</dbReference>
<dbReference type="InterPro" id="IPR013324">
    <property type="entry name" value="RNA_pol_sigma_r3/r4-like"/>
</dbReference>
<feature type="domain" description="RNA polymerase sigma-70 region 2" evidence="5">
    <location>
        <begin position="30"/>
        <end position="96"/>
    </location>
</feature>
<evidence type="ECO:0000256" key="1">
    <source>
        <dbReference type="ARBA" id="ARBA00010641"/>
    </source>
</evidence>
<dbReference type="Pfam" id="PF08281">
    <property type="entry name" value="Sigma70_r4_2"/>
    <property type="match status" value="1"/>
</dbReference>
<dbReference type="GO" id="GO:0006352">
    <property type="term" value="P:DNA-templated transcription initiation"/>
    <property type="evidence" value="ECO:0007669"/>
    <property type="project" value="InterPro"/>
</dbReference>
<name>A0A4Q7N182_9BACT</name>
<evidence type="ECO:0000259" key="5">
    <source>
        <dbReference type="Pfam" id="PF04542"/>
    </source>
</evidence>
<dbReference type="GO" id="GO:0016987">
    <property type="term" value="F:sigma factor activity"/>
    <property type="evidence" value="ECO:0007669"/>
    <property type="project" value="UniProtKB-KW"/>
</dbReference>
<evidence type="ECO:0000313" key="7">
    <source>
        <dbReference type="EMBL" id="RZS74324.1"/>
    </source>
</evidence>
<feature type="domain" description="RNA polymerase sigma factor 70 region 4 type 2" evidence="6">
    <location>
        <begin position="127"/>
        <end position="177"/>
    </location>
</feature>
<dbReference type="SUPFAM" id="SSF88946">
    <property type="entry name" value="Sigma2 domain of RNA polymerase sigma factors"/>
    <property type="match status" value="1"/>
</dbReference>
<proteinExistence type="inferred from homology"/>
<dbReference type="AlphaFoldDB" id="A0A4Q7N182"/>
<comment type="similarity">
    <text evidence="1">Belongs to the sigma-70 factor family. ECF subfamily.</text>
</comment>
<keyword evidence="3" id="KW-0731">Sigma factor</keyword>
<dbReference type="NCBIfam" id="TIGR02937">
    <property type="entry name" value="sigma70-ECF"/>
    <property type="match status" value="1"/>
</dbReference>
<dbReference type="InterPro" id="IPR013325">
    <property type="entry name" value="RNA_pol_sigma_r2"/>
</dbReference>
<evidence type="ECO:0000256" key="3">
    <source>
        <dbReference type="ARBA" id="ARBA00023082"/>
    </source>
</evidence>
<sequence>MTFNVKHQLLNENELLLRMAEGDEQAFAQLYSFYQPRLLRFVLAFALSRPFAEDLVQDILFKLWTRRETLVGILSLEKYLMRMARNQLLDNLKKQATEQKYLSRVTVEETISSHPNSDLLFREYHQMAWNAINQLPAKQKEIFLLRHLQDMTLDEIAGTLQSSRAAVQKNLTRAVRFIKDQLRHQAGWTFPLICLLIALPE</sequence>
<dbReference type="SUPFAM" id="SSF88659">
    <property type="entry name" value="Sigma3 and sigma4 domains of RNA polymerase sigma factors"/>
    <property type="match status" value="1"/>
</dbReference>
<dbReference type="OrthoDB" id="799938at2"/>
<keyword evidence="2" id="KW-0805">Transcription regulation</keyword>
<dbReference type="InterPro" id="IPR007627">
    <property type="entry name" value="RNA_pol_sigma70_r2"/>
</dbReference>
<dbReference type="InterPro" id="IPR013249">
    <property type="entry name" value="RNA_pol_sigma70_r4_t2"/>
</dbReference>
<evidence type="ECO:0000256" key="2">
    <source>
        <dbReference type="ARBA" id="ARBA00023015"/>
    </source>
</evidence>
<dbReference type="Gene3D" id="1.10.10.10">
    <property type="entry name" value="Winged helix-like DNA-binding domain superfamily/Winged helix DNA-binding domain"/>
    <property type="match status" value="1"/>
</dbReference>
<keyword evidence="4" id="KW-0804">Transcription</keyword>
<dbReference type="CDD" id="cd06171">
    <property type="entry name" value="Sigma70_r4"/>
    <property type="match status" value="1"/>
</dbReference>
<dbReference type="InterPro" id="IPR014284">
    <property type="entry name" value="RNA_pol_sigma-70_dom"/>
</dbReference>
<accession>A0A4Q7N182</accession>
<dbReference type="Gene3D" id="1.10.1740.10">
    <property type="match status" value="1"/>
</dbReference>
<evidence type="ECO:0000313" key="8">
    <source>
        <dbReference type="Proteomes" id="UP000293874"/>
    </source>
</evidence>
<dbReference type="EMBL" id="SGXA01000001">
    <property type="protein sequence ID" value="RZS74324.1"/>
    <property type="molecule type" value="Genomic_DNA"/>
</dbReference>
<evidence type="ECO:0000259" key="6">
    <source>
        <dbReference type="Pfam" id="PF08281"/>
    </source>
</evidence>
<dbReference type="Proteomes" id="UP000293874">
    <property type="component" value="Unassembled WGS sequence"/>
</dbReference>
<keyword evidence="8" id="KW-1185">Reference proteome</keyword>
<evidence type="ECO:0000256" key="4">
    <source>
        <dbReference type="ARBA" id="ARBA00023163"/>
    </source>
</evidence>
<dbReference type="PANTHER" id="PTHR43133">
    <property type="entry name" value="RNA POLYMERASE ECF-TYPE SIGMA FACTO"/>
    <property type="match status" value="1"/>
</dbReference>
<dbReference type="RefSeq" id="WP_130538798.1">
    <property type="nucleotide sequence ID" value="NZ_CP042431.1"/>
</dbReference>